<evidence type="ECO:0008006" key="4">
    <source>
        <dbReference type="Google" id="ProtNLM"/>
    </source>
</evidence>
<gene>
    <name evidence="2" type="ORF">AAF712_004865</name>
</gene>
<evidence type="ECO:0000313" key="3">
    <source>
        <dbReference type="Proteomes" id="UP001437256"/>
    </source>
</evidence>
<dbReference type="Proteomes" id="UP001437256">
    <property type="component" value="Unassembled WGS sequence"/>
</dbReference>
<proteinExistence type="predicted"/>
<reference evidence="2 3" key="1">
    <citation type="submission" date="2024-05" db="EMBL/GenBank/DDBJ databases">
        <title>A draft genome resource for the thread blight pathogen Marasmius tenuissimus strain MS-2.</title>
        <authorList>
            <person name="Yulfo-Soto G.E."/>
            <person name="Baruah I.K."/>
            <person name="Amoako-Attah I."/>
            <person name="Bukari Y."/>
            <person name="Meinhardt L.W."/>
            <person name="Bailey B.A."/>
            <person name="Cohen S.P."/>
        </authorList>
    </citation>
    <scope>NUCLEOTIDE SEQUENCE [LARGE SCALE GENOMIC DNA]</scope>
    <source>
        <strain evidence="2 3">MS-2</strain>
    </source>
</reference>
<evidence type="ECO:0000313" key="2">
    <source>
        <dbReference type="EMBL" id="KAL0067962.1"/>
    </source>
</evidence>
<sequence length="563" mass="63104">MANEPCTLYTCNRCGHVVGTHSDDALVEPSGFVDSLSLSNNPPTLIEQSALQREYDDLRRISAALDNEIARLRASLEAFEKKKNDTDARLSAYRSALSPYRRLPIEILRIIFELCVEEDANINARLEYTSQFPDSSSTLDIDKCPWALSQVCRGWRNLVVSLPALWTAIDMNWTEGEGKLPDALVERRLSLMLQRSRDQPLLVSWFEHSCTEKAVSLLCSSTFRWSQATIRADIEGLSWLAPYSGLFPALSTLRVNFESDGWFTEDETSTILSVFRDCPALVNLTLSGDCDIVSHLASLFPWSQITHFTSLGDATDDDDSDSSDLMDSDIWENFETVLPLMVNVEECHLRSFGYTHDTELSSPQTLERLHTLKLTCPQSLESIYRLLDSVTLPSLRALHIVADSTDSLCTSIHRLLCRSQCTVEDFKIVAADYNIIVEILKIPELQRICQLGIGGFSESRLTSQRIMKVLEVEDDGSEGTIMPHLQLLRLTDVSVDEDTNAAIVKMLSSRQKQPSSSDTVRLEEVRFGEEGRFRLANESVLDAVRNLVTGGLVIRDPVGLIEV</sequence>
<keyword evidence="1" id="KW-0175">Coiled coil</keyword>
<organism evidence="2 3">
    <name type="scientific">Marasmius tenuissimus</name>
    <dbReference type="NCBI Taxonomy" id="585030"/>
    <lineage>
        <taxon>Eukaryota</taxon>
        <taxon>Fungi</taxon>
        <taxon>Dikarya</taxon>
        <taxon>Basidiomycota</taxon>
        <taxon>Agaricomycotina</taxon>
        <taxon>Agaricomycetes</taxon>
        <taxon>Agaricomycetidae</taxon>
        <taxon>Agaricales</taxon>
        <taxon>Marasmiineae</taxon>
        <taxon>Marasmiaceae</taxon>
        <taxon>Marasmius</taxon>
    </lineage>
</organism>
<name>A0ABR3A5Z2_9AGAR</name>
<protein>
    <recommendedName>
        <fullName evidence="4">F-box domain-containing protein</fullName>
    </recommendedName>
</protein>
<feature type="coiled-coil region" evidence="1">
    <location>
        <begin position="48"/>
        <end position="89"/>
    </location>
</feature>
<dbReference type="EMBL" id="JBBXMP010000021">
    <property type="protein sequence ID" value="KAL0067962.1"/>
    <property type="molecule type" value="Genomic_DNA"/>
</dbReference>
<accession>A0ABR3A5Z2</accession>
<comment type="caution">
    <text evidence="2">The sequence shown here is derived from an EMBL/GenBank/DDBJ whole genome shotgun (WGS) entry which is preliminary data.</text>
</comment>
<keyword evidence="3" id="KW-1185">Reference proteome</keyword>
<evidence type="ECO:0000256" key="1">
    <source>
        <dbReference type="SAM" id="Coils"/>
    </source>
</evidence>